<dbReference type="OMA" id="FYAVSNQ"/>
<dbReference type="PROSITE" id="PS50181">
    <property type="entry name" value="FBOX"/>
    <property type="match status" value="1"/>
</dbReference>
<keyword evidence="3" id="KW-1185">Reference proteome</keyword>
<dbReference type="GeneID" id="10031938"/>
<protein>
    <submittedName>
        <fullName evidence="2">F-box domain-containing protein</fullName>
    </submittedName>
</protein>
<dbReference type="Proteomes" id="UP000002669">
    <property type="component" value="Unassembled WGS sequence"/>
</dbReference>
<dbReference type="HOGENOM" id="CLU_015634_0_0_1"/>
<dbReference type="eggNOG" id="ENOG502RYII">
    <property type="taxonomic scope" value="Eukaryota"/>
</dbReference>
<evidence type="ECO:0000313" key="3">
    <source>
        <dbReference type="Proteomes" id="UP000002669"/>
    </source>
</evidence>
<sequence length="649" mass="74461">MPPVFDAVPFDIWHQIAGYLDPNDYVNLSLANRTLYRLLKDEITARKAVKAHIAYTVEGELAAAKKISNREALGRVYDIREAIASAQPYSASLLALGNEFLFNQGVVCYISDGRIRTLNVLKAAEYEEVVDLKEILDSYPLISNGRPYSKLRYKLLCYCDGMVALVCQPGGRDSSWLLAIDMNLDYSTARKPYRVRFCRPLTSTRNLFVRLNRSFMYFGTHSGRGRHGHREWVLEGFSFVEGSDTSLEPIQLENFVGSEIGSTVCFEVKDGYFYAISNQTSFEDEEIDWTSYYICVRFPLSNPVEVKWQRIWRRQHREGPINDNWTKLSLVVDPTTRQLTIVECRHEWENSGSENFRIHYSQPLDCFDLVDGTHGTEFSLPKSGLPKYLPVRSLPDDQLAKTLDPSSRPNYEPPKKRHKRFYHLEYTPEEAQSPSRRDFTLSNTKFHGYNLMASAFIDLVNDPPQPVKSFTTPPDRLRLRIGARKRQFQQYEMDDKGSCATMYPRSVIDISGYSTSKNEEGYQSCGIKMWPPNDAPLELLKLLSPTPKSGKVVAAADERFMVYSTDAGMNDGTKALVLISFDPSFGLKHMKPLRRKTPEFHPKVLRSKKAQPDAKISTAQKMFATHPEPTWFKMEPAEYLKFNYGFWLR</sequence>
<evidence type="ECO:0000313" key="2">
    <source>
        <dbReference type="EMBL" id="EFQ97666.1"/>
    </source>
</evidence>
<dbReference type="EMBL" id="DS989822">
    <property type="protein sequence ID" value="EFQ97666.1"/>
    <property type="molecule type" value="Genomic_DNA"/>
</dbReference>
<dbReference type="OrthoDB" id="5359231at2759"/>
<dbReference type="AlphaFoldDB" id="E5R1B5"/>
<dbReference type="STRING" id="535722.E5R1B5"/>
<feature type="domain" description="F-box" evidence="1">
    <location>
        <begin position="2"/>
        <end position="48"/>
    </location>
</feature>
<gene>
    <name evidence="2" type="ORF">MGYG_00706</name>
</gene>
<dbReference type="SUPFAM" id="SSF81383">
    <property type="entry name" value="F-box domain"/>
    <property type="match status" value="1"/>
</dbReference>
<dbReference type="VEuPathDB" id="FungiDB:MGYG_00706"/>
<dbReference type="InterPro" id="IPR001810">
    <property type="entry name" value="F-box_dom"/>
</dbReference>
<dbReference type="Pfam" id="PF00646">
    <property type="entry name" value="F-box"/>
    <property type="match status" value="1"/>
</dbReference>
<dbReference type="RefSeq" id="XP_003176618.1">
    <property type="nucleotide sequence ID" value="XM_003176570.1"/>
</dbReference>
<name>E5R1B5_ARTGP</name>
<accession>E5R1B5</accession>
<dbReference type="InParanoid" id="E5R1B5"/>
<dbReference type="InterPro" id="IPR036047">
    <property type="entry name" value="F-box-like_dom_sf"/>
</dbReference>
<organism evidence="3">
    <name type="scientific">Arthroderma gypseum (strain ATCC MYA-4604 / CBS 118893)</name>
    <name type="common">Microsporum gypseum</name>
    <dbReference type="NCBI Taxonomy" id="535722"/>
    <lineage>
        <taxon>Eukaryota</taxon>
        <taxon>Fungi</taxon>
        <taxon>Dikarya</taxon>
        <taxon>Ascomycota</taxon>
        <taxon>Pezizomycotina</taxon>
        <taxon>Eurotiomycetes</taxon>
        <taxon>Eurotiomycetidae</taxon>
        <taxon>Onygenales</taxon>
        <taxon>Arthrodermataceae</taxon>
        <taxon>Nannizzia</taxon>
    </lineage>
</organism>
<evidence type="ECO:0000259" key="1">
    <source>
        <dbReference type="PROSITE" id="PS50181"/>
    </source>
</evidence>
<proteinExistence type="predicted"/>
<reference evidence="3" key="1">
    <citation type="journal article" date="2012" name="MBio">
        <title>Comparative genome analysis of Trichophyton rubrum and related dermatophytes reveals candidate genes involved in infection.</title>
        <authorList>
            <person name="Martinez D.A."/>
            <person name="Oliver B.G."/>
            <person name="Graeser Y."/>
            <person name="Goldberg J.M."/>
            <person name="Li W."/>
            <person name="Martinez-Rossi N.M."/>
            <person name="Monod M."/>
            <person name="Shelest E."/>
            <person name="Barton R.C."/>
            <person name="Birch E."/>
            <person name="Brakhage A.A."/>
            <person name="Chen Z."/>
            <person name="Gurr S.J."/>
            <person name="Heiman D."/>
            <person name="Heitman J."/>
            <person name="Kosti I."/>
            <person name="Rossi A."/>
            <person name="Saif S."/>
            <person name="Samalova M."/>
            <person name="Saunders C.W."/>
            <person name="Shea T."/>
            <person name="Summerbell R.C."/>
            <person name="Xu J."/>
            <person name="Young S."/>
            <person name="Zeng Q."/>
            <person name="Birren B.W."/>
            <person name="Cuomo C.A."/>
            <person name="White T.C."/>
        </authorList>
    </citation>
    <scope>NUCLEOTIDE SEQUENCE [LARGE SCALE GENOMIC DNA]</scope>
    <source>
        <strain evidence="3">ATCC MYA-4604 / CBS 118893</strain>
    </source>
</reference>